<dbReference type="AlphaFoldDB" id="F4RGH3"/>
<evidence type="ECO:0000256" key="1">
    <source>
        <dbReference type="SAM" id="MobiDB-lite"/>
    </source>
</evidence>
<feature type="region of interest" description="Disordered" evidence="1">
    <location>
        <begin position="39"/>
        <end position="116"/>
    </location>
</feature>
<organism evidence="3">
    <name type="scientific">Melampsora larici-populina (strain 98AG31 / pathotype 3-4-7)</name>
    <name type="common">Poplar leaf rust fungus</name>
    <dbReference type="NCBI Taxonomy" id="747676"/>
    <lineage>
        <taxon>Eukaryota</taxon>
        <taxon>Fungi</taxon>
        <taxon>Dikarya</taxon>
        <taxon>Basidiomycota</taxon>
        <taxon>Pucciniomycotina</taxon>
        <taxon>Pucciniomycetes</taxon>
        <taxon>Pucciniales</taxon>
        <taxon>Melampsoraceae</taxon>
        <taxon>Melampsora</taxon>
    </lineage>
</organism>
<protein>
    <submittedName>
        <fullName evidence="2">Uncharacterized protein</fullName>
    </submittedName>
</protein>
<dbReference type="GeneID" id="18922434"/>
<dbReference type="InParanoid" id="F4RGH3"/>
<gene>
    <name evidence="2" type="ORF">MELLADRAFT_104907</name>
</gene>
<evidence type="ECO:0000313" key="2">
    <source>
        <dbReference type="EMBL" id="EGG08648.1"/>
    </source>
</evidence>
<dbReference type="KEGG" id="mlr:MELLADRAFT_104907"/>
<accession>F4RGH3</accession>
<proteinExistence type="predicted"/>
<dbReference type="Proteomes" id="UP000001072">
    <property type="component" value="Unassembled WGS sequence"/>
</dbReference>
<sequence>MRLFNLLKVLYFGTFLLVIVPLTTQRPWLKNEKGKTTIENISKGRQSQVKEVDHRTSKSLVEEVESESSEETGANKFQKISDIIKTKVPVKSHQSTHDPSQASEASKAIEEIDSYT</sequence>
<dbReference type="EMBL" id="GL883100">
    <property type="protein sequence ID" value="EGG08648.1"/>
    <property type="molecule type" value="Genomic_DNA"/>
</dbReference>
<reference evidence="3" key="1">
    <citation type="journal article" date="2011" name="Proc. Natl. Acad. Sci. U.S.A.">
        <title>Obligate biotrophy features unraveled by the genomic analysis of rust fungi.</title>
        <authorList>
            <person name="Duplessis S."/>
            <person name="Cuomo C.A."/>
            <person name="Lin Y.-C."/>
            <person name="Aerts A."/>
            <person name="Tisserant E."/>
            <person name="Veneault-Fourrey C."/>
            <person name="Joly D.L."/>
            <person name="Hacquard S."/>
            <person name="Amselem J."/>
            <person name="Cantarel B.L."/>
            <person name="Chiu R."/>
            <person name="Coutinho P.M."/>
            <person name="Feau N."/>
            <person name="Field M."/>
            <person name="Frey P."/>
            <person name="Gelhaye E."/>
            <person name="Goldberg J."/>
            <person name="Grabherr M.G."/>
            <person name="Kodira C.D."/>
            <person name="Kohler A."/>
            <person name="Kuees U."/>
            <person name="Lindquist E.A."/>
            <person name="Lucas S.M."/>
            <person name="Mago R."/>
            <person name="Mauceli E."/>
            <person name="Morin E."/>
            <person name="Murat C."/>
            <person name="Pangilinan J.L."/>
            <person name="Park R."/>
            <person name="Pearson M."/>
            <person name="Quesneville H."/>
            <person name="Rouhier N."/>
            <person name="Sakthikumar S."/>
            <person name="Salamov A.A."/>
            <person name="Schmutz J."/>
            <person name="Selles B."/>
            <person name="Shapiro H."/>
            <person name="Tanguay P."/>
            <person name="Tuskan G.A."/>
            <person name="Henrissat B."/>
            <person name="Van de Peer Y."/>
            <person name="Rouze P."/>
            <person name="Ellis J.G."/>
            <person name="Dodds P.N."/>
            <person name="Schein J.E."/>
            <person name="Zhong S."/>
            <person name="Hamelin R.C."/>
            <person name="Grigoriev I.V."/>
            <person name="Szabo L.J."/>
            <person name="Martin F."/>
        </authorList>
    </citation>
    <scope>NUCLEOTIDE SEQUENCE [LARGE SCALE GENOMIC DNA]</scope>
    <source>
        <strain evidence="3">98AG31 / pathotype 3-4-7</strain>
    </source>
</reference>
<name>F4RGH3_MELLP</name>
<evidence type="ECO:0000313" key="3">
    <source>
        <dbReference type="Proteomes" id="UP000001072"/>
    </source>
</evidence>
<dbReference type="HOGENOM" id="CLU_2097377_0_0_1"/>
<keyword evidence="3" id="KW-1185">Reference proteome</keyword>
<dbReference type="RefSeq" id="XP_007408234.1">
    <property type="nucleotide sequence ID" value="XM_007408172.1"/>
</dbReference>
<dbReference type="VEuPathDB" id="FungiDB:MELLADRAFT_104907"/>